<feature type="compositionally biased region" description="Acidic residues" evidence="8">
    <location>
        <begin position="427"/>
        <end position="445"/>
    </location>
</feature>
<keyword evidence="10" id="KW-1185">Reference proteome</keyword>
<organism evidence="9 10">
    <name type="scientific">Suillus luteus UH-Slu-Lm8-n1</name>
    <dbReference type="NCBI Taxonomy" id="930992"/>
    <lineage>
        <taxon>Eukaryota</taxon>
        <taxon>Fungi</taxon>
        <taxon>Dikarya</taxon>
        <taxon>Basidiomycota</taxon>
        <taxon>Agaricomycotina</taxon>
        <taxon>Agaricomycetes</taxon>
        <taxon>Agaricomycetidae</taxon>
        <taxon>Boletales</taxon>
        <taxon>Suillineae</taxon>
        <taxon>Suillaceae</taxon>
        <taxon>Suillus</taxon>
    </lineage>
</organism>
<feature type="region of interest" description="Disordered" evidence="8">
    <location>
        <begin position="420"/>
        <end position="466"/>
    </location>
</feature>
<dbReference type="Pfam" id="PF13945">
    <property type="entry name" value="NST1"/>
    <property type="match status" value="1"/>
</dbReference>
<evidence type="ECO:0000256" key="3">
    <source>
        <dbReference type="ARBA" id="ARBA00020733"/>
    </source>
</evidence>
<evidence type="ECO:0000313" key="10">
    <source>
        <dbReference type="Proteomes" id="UP000054485"/>
    </source>
</evidence>
<comment type="similarity">
    <text evidence="2 7">Belongs to the NST1 family.</text>
</comment>
<feature type="compositionally biased region" description="Pro residues" evidence="8">
    <location>
        <begin position="290"/>
        <end position="302"/>
    </location>
</feature>
<dbReference type="Proteomes" id="UP000054485">
    <property type="component" value="Unassembled WGS sequence"/>
</dbReference>
<name>A0A0D0ARF3_9AGAM</name>
<comment type="subcellular location">
    <subcellularLocation>
        <location evidence="1 7">Cytoplasm</location>
    </subcellularLocation>
</comment>
<feature type="compositionally biased region" description="Acidic residues" evidence="8">
    <location>
        <begin position="327"/>
        <end position="356"/>
    </location>
</feature>
<dbReference type="HOGENOM" id="CLU_586859_0_0_1"/>
<keyword evidence="5 7" id="KW-0346">Stress response</keyword>
<protein>
    <recommendedName>
        <fullName evidence="3 7">Stress response protein NST1</fullName>
    </recommendedName>
</protein>
<gene>
    <name evidence="9" type="ORF">CY34DRAFT_17672</name>
</gene>
<evidence type="ECO:0000256" key="5">
    <source>
        <dbReference type="ARBA" id="ARBA00023016"/>
    </source>
</evidence>
<dbReference type="AlphaFoldDB" id="A0A0D0ARF3"/>
<dbReference type="OrthoDB" id="3270523at2759"/>
<proteinExistence type="inferred from homology"/>
<evidence type="ECO:0000256" key="1">
    <source>
        <dbReference type="ARBA" id="ARBA00004496"/>
    </source>
</evidence>
<reference evidence="9 10" key="1">
    <citation type="submission" date="2014-04" db="EMBL/GenBank/DDBJ databases">
        <authorList>
            <consortium name="DOE Joint Genome Institute"/>
            <person name="Kuo A."/>
            <person name="Ruytinx J."/>
            <person name="Rineau F."/>
            <person name="Colpaert J."/>
            <person name="Kohler A."/>
            <person name="Nagy L.G."/>
            <person name="Floudas D."/>
            <person name="Copeland A."/>
            <person name="Barry K.W."/>
            <person name="Cichocki N."/>
            <person name="Veneault-Fourrey C."/>
            <person name="LaButti K."/>
            <person name="Lindquist E.A."/>
            <person name="Lipzen A."/>
            <person name="Lundell T."/>
            <person name="Morin E."/>
            <person name="Murat C."/>
            <person name="Sun H."/>
            <person name="Tunlid A."/>
            <person name="Henrissat B."/>
            <person name="Grigoriev I.V."/>
            <person name="Hibbett D.S."/>
            <person name="Martin F."/>
            <person name="Nordberg H.P."/>
            <person name="Cantor M.N."/>
            <person name="Hua S.X."/>
        </authorList>
    </citation>
    <scope>NUCLEOTIDE SEQUENCE [LARGE SCALE GENOMIC DNA]</scope>
    <source>
        <strain evidence="9 10">UH-Slu-Lm8-n1</strain>
    </source>
</reference>
<feature type="region of interest" description="Disordered" evidence="8">
    <location>
        <begin position="285"/>
        <end position="375"/>
    </location>
</feature>
<evidence type="ECO:0000256" key="4">
    <source>
        <dbReference type="ARBA" id="ARBA00022490"/>
    </source>
</evidence>
<evidence type="ECO:0000256" key="7">
    <source>
        <dbReference type="RuleBase" id="RU049441"/>
    </source>
</evidence>
<comment type="function">
    <text evidence="7">May act as a negative regulator of salt tolerance.</text>
</comment>
<dbReference type="EMBL" id="KN835743">
    <property type="protein sequence ID" value="KIK34513.1"/>
    <property type="molecule type" value="Genomic_DNA"/>
</dbReference>
<evidence type="ECO:0000256" key="2">
    <source>
        <dbReference type="ARBA" id="ARBA00007112"/>
    </source>
</evidence>
<keyword evidence="6 7" id="KW-0175">Coiled coil</keyword>
<accession>A0A0D0ARF3</accession>
<sequence length="466" mass="52124">MTSALGLNPQLLLSLSPESYQQSCISTPIFRSYSSSPPHSPSLILVILLHRNIMPGSPESRYIRLDAEKIFKSPPGARLQAFMYPLMSTPRDAGNQPSVSCHPKICSVGRYCDFVKSLVTSGSYASPVLSVEIRVSYEADRMLGSGKVIGKLQMSWDDLLNHGDEPFDSSLPPVRSVHPSLTLKAAVVQACDDQDGVLPDVGSASCRKEQKKRTLFSGSDHWLARLQTAEDFEVFRADILCSNESKFISRLLFFRTYAIEEELEVLYDAYYEELEQYANYQQRYVSPGGTIPPPPVPGPPPGSVELDKNGAVIALTNGRKPPKHESEVDDDDDGEEEEYEEDEVEEEEEEEEEEGDEVKPRDRRNPSVRGRRPVNNAKVNYRDGLFNLGSSFTVTGPGNILTVADDLLKNDGQKFLEMMEQLAERGEDGDDEDEEEEDDDEEVMTEEQKMEEGTRMSPISAARMFE</sequence>
<dbReference type="InterPro" id="IPR025279">
    <property type="entry name" value="NST1"/>
</dbReference>
<keyword evidence="4 7" id="KW-0963">Cytoplasm</keyword>
<evidence type="ECO:0000313" key="9">
    <source>
        <dbReference type="EMBL" id="KIK34513.1"/>
    </source>
</evidence>
<reference evidence="10" key="2">
    <citation type="submission" date="2015-01" db="EMBL/GenBank/DDBJ databases">
        <title>Evolutionary Origins and Diversification of the Mycorrhizal Mutualists.</title>
        <authorList>
            <consortium name="DOE Joint Genome Institute"/>
            <consortium name="Mycorrhizal Genomics Consortium"/>
            <person name="Kohler A."/>
            <person name="Kuo A."/>
            <person name="Nagy L.G."/>
            <person name="Floudas D."/>
            <person name="Copeland A."/>
            <person name="Barry K.W."/>
            <person name="Cichocki N."/>
            <person name="Veneault-Fourrey C."/>
            <person name="LaButti K."/>
            <person name="Lindquist E.A."/>
            <person name="Lipzen A."/>
            <person name="Lundell T."/>
            <person name="Morin E."/>
            <person name="Murat C."/>
            <person name="Riley R."/>
            <person name="Ohm R."/>
            <person name="Sun H."/>
            <person name="Tunlid A."/>
            <person name="Henrissat B."/>
            <person name="Grigoriev I.V."/>
            <person name="Hibbett D.S."/>
            <person name="Martin F."/>
        </authorList>
    </citation>
    <scope>NUCLEOTIDE SEQUENCE [LARGE SCALE GENOMIC DNA]</scope>
    <source>
        <strain evidence="10">UH-Slu-Lm8-n1</strain>
    </source>
</reference>
<evidence type="ECO:0000256" key="6">
    <source>
        <dbReference type="ARBA" id="ARBA00023054"/>
    </source>
</evidence>
<dbReference type="GO" id="GO:0005737">
    <property type="term" value="C:cytoplasm"/>
    <property type="evidence" value="ECO:0007669"/>
    <property type="project" value="UniProtKB-SubCell"/>
</dbReference>
<evidence type="ECO:0000256" key="8">
    <source>
        <dbReference type="SAM" id="MobiDB-lite"/>
    </source>
</evidence>
<dbReference type="STRING" id="930992.A0A0D0ARF3"/>
<dbReference type="InParanoid" id="A0A0D0ARF3"/>